<keyword evidence="3" id="KW-1185">Reference proteome</keyword>
<comment type="caution">
    <text evidence="2">The sequence shown here is derived from an EMBL/GenBank/DDBJ whole genome shotgun (WGS) entry which is preliminary data.</text>
</comment>
<dbReference type="Proteomes" id="UP000563151">
    <property type="component" value="Unassembled WGS sequence"/>
</dbReference>
<name>A0A923ED09_CLOTT</name>
<dbReference type="AlphaFoldDB" id="A0A923ED09"/>
<dbReference type="EMBL" id="JAAZWO010000034">
    <property type="protein sequence ID" value="MBC2399711.1"/>
    <property type="molecule type" value="Genomic_DNA"/>
</dbReference>
<accession>A0A923ED09</accession>
<evidence type="ECO:0000313" key="2">
    <source>
        <dbReference type="EMBL" id="MBC2399711.1"/>
    </source>
</evidence>
<protein>
    <submittedName>
        <fullName evidence="2">Uncharacterized protein</fullName>
    </submittedName>
</protein>
<keyword evidence="1" id="KW-0732">Signal</keyword>
<gene>
    <name evidence="2" type="ORF">HGG79_18355</name>
</gene>
<organism evidence="2 3">
    <name type="scientific">Clostridium tetanomorphum</name>
    <dbReference type="NCBI Taxonomy" id="1553"/>
    <lineage>
        <taxon>Bacteria</taxon>
        <taxon>Bacillati</taxon>
        <taxon>Bacillota</taxon>
        <taxon>Clostridia</taxon>
        <taxon>Eubacteriales</taxon>
        <taxon>Clostridiaceae</taxon>
        <taxon>Clostridium</taxon>
    </lineage>
</organism>
<sequence>MIKKRIILVLTCITLALPITGVAAAANIPVNQEKMVISNNESIKVDISSAEGEILDIIAVNNGIIAKMKNINISIDDKSEIIDEFNGKKLTKEDLKKGVKVRAFYGPAVTLSIPPMSYGRKIMVVSENMDNLEQTVGDIARFNNKKHAYIKSKDEATFTFITEKTEIVNDKGEKSSIEDINVGSKLRLYFSEKDEMINLIGYLPSIYMPEKVVILGKQNESLLATEGNISNLLNNKDRVSILVKGKKVTEQGYSEIRLNLDKNIKIISAKNRKELLCKDLKEGQHILVYYDRKVTRSLPPIGNCREIVVLE</sequence>
<proteinExistence type="predicted"/>
<evidence type="ECO:0000256" key="1">
    <source>
        <dbReference type="SAM" id="SignalP"/>
    </source>
</evidence>
<feature type="chain" id="PRO_5037435578" evidence="1">
    <location>
        <begin position="26"/>
        <end position="311"/>
    </location>
</feature>
<evidence type="ECO:0000313" key="3">
    <source>
        <dbReference type="Proteomes" id="UP000563151"/>
    </source>
</evidence>
<feature type="signal peptide" evidence="1">
    <location>
        <begin position="1"/>
        <end position="25"/>
    </location>
</feature>
<dbReference type="RefSeq" id="WP_035152334.1">
    <property type="nucleotide sequence ID" value="NZ_JAAZWO010000034.1"/>
</dbReference>
<reference evidence="2 3" key="1">
    <citation type="submission" date="2020-04" db="EMBL/GenBank/DDBJ databases">
        <title>Genomic insights into acetone-butanol-ethanol (ABE) fermentation by sequencing solventogenic clostridia strains.</title>
        <authorList>
            <person name="Brown S."/>
        </authorList>
    </citation>
    <scope>NUCLEOTIDE SEQUENCE [LARGE SCALE GENOMIC DNA]</scope>
    <source>
        <strain evidence="2 3">DJ011</strain>
    </source>
</reference>